<dbReference type="EMBL" id="LLXH01000007">
    <property type="protein sequence ID" value="PKC76193.1"/>
    <property type="molecule type" value="Genomic_DNA"/>
</dbReference>
<dbReference type="VEuPathDB" id="FungiDB:RhiirA1_447952"/>
<dbReference type="Gene3D" id="3.30.420.10">
    <property type="entry name" value="Ribonuclease H-like superfamily/Ribonuclease H"/>
    <property type="match status" value="1"/>
</dbReference>
<dbReference type="VEuPathDB" id="FungiDB:RhiirA1_463573"/>
<dbReference type="Proteomes" id="UP000232688">
    <property type="component" value="Unassembled WGS sequence"/>
</dbReference>
<dbReference type="GO" id="GO:0003676">
    <property type="term" value="F:nucleic acid binding"/>
    <property type="evidence" value="ECO:0007669"/>
    <property type="project" value="InterPro"/>
</dbReference>
<dbReference type="InterPro" id="IPR036397">
    <property type="entry name" value="RNaseH_sf"/>
</dbReference>
<reference evidence="2 3" key="2">
    <citation type="submission" date="2017-10" db="EMBL/GenBank/DDBJ databases">
        <title>Genome analyses suggest a sexual origin of heterokaryosis in a supposedly ancient asexual fungus.</title>
        <authorList>
            <person name="Corradi N."/>
            <person name="Sedzielewska K."/>
            <person name="Noel J."/>
            <person name="Charron P."/>
            <person name="Farinelli L."/>
            <person name="Marton T."/>
            <person name="Kruger M."/>
            <person name="Pelin A."/>
            <person name="Brachmann A."/>
            <person name="Corradi N."/>
        </authorList>
    </citation>
    <scope>NUCLEOTIDE SEQUENCE [LARGE SCALE GENOMIC DNA]</scope>
    <source>
        <strain evidence="2 3">A1</strain>
    </source>
</reference>
<dbReference type="AlphaFoldDB" id="A0A2N0SKV1"/>
<dbReference type="EMBL" id="LLXH01000723">
    <property type="protein sequence ID" value="PKC63562.1"/>
    <property type="molecule type" value="Genomic_DNA"/>
</dbReference>
<sequence>MEEENEVTVLPWPSMRLKAELTKEWNQLSIELAKNLVGSMEKRIATLIGAEGDYTMY</sequence>
<evidence type="ECO:0000313" key="1">
    <source>
        <dbReference type="EMBL" id="PKC63562.1"/>
    </source>
</evidence>
<organism evidence="2 3">
    <name type="scientific">Rhizophagus irregularis</name>
    <dbReference type="NCBI Taxonomy" id="588596"/>
    <lineage>
        <taxon>Eukaryota</taxon>
        <taxon>Fungi</taxon>
        <taxon>Fungi incertae sedis</taxon>
        <taxon>Mucoromycota</taxon>
        <taxon>Glomeromycotina</taxon>
        <taxon>Glomeromycetes</taxon>
        <taxon>Glomerales</taxon>
        <taxon>Glomeraceae</taxon>
        <taxon>Rhizophagus</taxon>
    </lineage>
</organism>
<evidence type="ECO:0000313" key="3">
    <source>
        <dbReference type="Proteomes" id="UP000232688"/>
    </source>
</evidence>
<evidence type="ECO:0000313" key="2">
    <source>
        <dbReference type="EMBL" id="PKC76193.1"/>
    </source>
</evidence>
<reference evidence="2 3" key="1">
    <citation type="submission" date="2017-10" db="EMBL/GenBank/DDBJ databases">
        <title>Extensive intraspecific genome diversity in a model arbuscular mycorrhizal fungus.</title>
        <authorList>
            <person name="Chen E.C.H."/>
            <person name="Morin E."/>
            <person name="Baudet D."/>
            <person name="Noel J."/>
            <person name="Ndikumana S."/>
            <person name="Charron P."/>
            <person name="St-Onge C."/>
            <person name="Giorgi J."/>
            <person name="Grigoriev I.V."/>
            <person name="Roux C."/>
            <person name="Martin F.M."/>
            <person name="Corradi N."/>
        </authorList>
    </citation>
    <scope>NUCLEOTIDE SEQUENCE [LARGE SCALE GENOMIC DNA]</scope>
    <source>
        <strain evidence="2 3">A1</strain>
    </source>
</reference>
<comment type="caution">
    <text evidence="2">The sequence shown here is derived from an EMBL/GenBank/DDBJ whole genome shotgun (WGS) entry which is preliminary data.</text>
</comment>
<protein>
    <submittedName>
        <fullName evidence="2">Uncharacterized protein</fullName>
    </submittedName>
</protein>
<name>A0A2N0SKV1_9GLOM</name>
<accession>A0A2N0SKV1</accession>
<gene>
    <name evidence="2" type="ORF">RhiirA1_447952</name>
    <name evidence="1" type="ORF">RhiirA1_463573</name>
</gene>
<proteinExistence type="predicted"/>